<accession>A0A543CUN8</accession>
<feature type="transmembrane region" description="Helical" evidence="9">
    <location>
        <begin position="234"/>
        <end position="255"/>
    </location>
</feature>
<feature type="transmembrane region" description="Helical" evidence="9">
    <location>
        <begin position="369"/>
        <end position="389"/>
    </location>
</feature>
<feature type="transmembrane region" description="Helical" evidence="9">
    <location>
        <begin position="275"/>
        <end position="295"/>
    </location>
</feature>
<dbReference type="CDD" id="cd17502">
    <property type="entry name" value="MFS_Azr1_MDR_like"/>
    <property type="match status" value="1"/>
</dbReference>
<feature type="transmembrane region" description="Helical" evidence="9">
    <location>
        <begin position="409"/>
        <end position="428"/>
    </location>
</feature>
<dbReference type="InterPro" id="IPR036259">
    <property type="entry name" value="MFS_trans_sf"/>
</dbReference>
<feature type="transmembrane region" description="Helical" evidence="9">
    <location>
        <begin position="315"/>
        <end position="334"/>
    </location>
</feature>
<evidence type="ECO:0000256" key="1">
    <source>
        <dbReference type="ARBA" id="ARBA00004651"/>
    </source>
</evidence>
<dbReference type="InterPro" id="IPR004638">
    <property type="entry name" value="EmrB-like"/>
</dbReference>
<dbReference type="NCBIfam" id="TIGR00711">
    <property type="entry name" value="efflux_EmrB"/>
    <property type="match status" value="1"/>
</dbReference>
<feature type="domain" description="Major facilitator superfamily (MFS) profile" evidence="10">
    <location>
        <begin position="22"/>
        <end position="508"/>
    </location>
</feature>
<evidence type="ECO:0000259" key="10">
    <source>
        <dbReference type="PROSITE" id="PS50850"/>
    </source>
</evidence>
<dbReference type="GO" id="GO:0022857">
    <property type="term" value="F:transmembrane transporter activity"/>
    <property type="evidence" value="ECO:0007669"/>
    <property type="project" value="InterPro"/>
</dbReference>
<dbReference type="Proteomes" id="UP000316096">
    <property type="component" value="Unassembled WGS sequence"/>
</dbReference>
<dbReference type="Gene3D" id="1.20.1720.10">
    <property type="entry name" value="Multidrug resistance protein D"/>
    <property type="match status" value="1"/>
</dbReference>
<protein>
    <submittedName>
        <fullName evidence="11">EmrB/QacA subfamily drug resistance transporter</fullName>
    </submittedName>
</protein>
<dbReference type="AlphaFoldDB" id="A0A543CUN8"/>
<dbReference type="Gene3D" id="1.20.1250.20">
    <property type="entry name" value="MFS general substrate transporter like domains"/>
    <property type="match status" value="1"/>
</dbReference>
<evidence type="ECO:0000313" key="11">
    <source>
        <dbReference type="EMBL" id="TQM00816.1"/>
    </source>
</evidence>
<evidence type="ECO:0000256" key="8">
    <source>
        <dbReference type="SAM" id="MobiDB-lite"/>
    </source>
</evidence>
<evidence type="ECO:0000256" key="4">
    <source>
        <dbReference type="ARBA" id="ARBA00022475"/>
    </source>
</evidence>
<evidence type="ECO:0000313" key="12">
    <source>
        <dbReference type="Proteomes" id="UP000316096"/>
    </source>
</evidence>
<feature type="transmembrane region" description="Helical" evidence="9">
    <location>
        <begin position="87"/>
        <end position="104"/>
    </location>
</feature>
<evidence type="ECO:0000256" key="2">
    <source>
        <dbReference type="ARBA" id="ARBA00007520"/>
    </source>
</evidence>
<name>A0A543CUN8_9ACTN</name>
<keyword evidence="12" id="KW-1185">Reference proteome</keyword>
<dbReference type="InterPro" id="IPR020846">
    <property type="entry name" value="MFS_dom"/>
</dbReference>
<evidence type="ECO:0000256" key="3">
    <source>
        <dbReference type="ARBA" id="ARBA00022448"/>
    </source>
</evidence>
<feature type="transmembrane region" description="Helical" evidence="9">
    <location>
        <begin position="484"/>
        <end position="503"/>
    </location>
</feature>
<dbReference type="PRINTS" id="PR01036">
    <property type="entry name" value="TCRTETB"/>
</dbReference>
<dbReference type="InterPro" id="IPR011701">
    <property type="entry name" value="MFS"/>
</dbReference>
<keyword evidence="6 9" id="KW-1133">Transmembrane helix</keyword>
<dbReference type="OrthoDB" id="4082704at2"/>
<dbReference type="PANTHER" id="PTHR23501:SF197">
    <property type="entry name" value="COMD"/>
    <property type="match status" value="1"/>
</dbReference>
<keyword evidence="7 9" id="KW-0472">Membrane</keyword>
<gene>
    <name evidence="11" type="ORF">FB559_6539</name>
</gene>
<dbReference type="EMBL" id="VFOZ01000001">
    <property type="protein sequence ID" value="TQM00816.1"/>
    <property type="molecule type" value="Genomic_DNA"/>
</dbReference>
<feature type="transmembrane region" description="Helical" evidence="9">
    <location>
        <begin position="177"/>
        <end position="197"/>
    </location>
</feature>
<evidence type="ECO:0000256" key="7">
    <source>
        <dbReference type="ARBA" id="ARBA00023136"/>
    </source>
</evidence>
<keyword evidence="4" id="KW-1003">Cell membrane</keyword>
<comment type="subcellular location">
    <subcellularLocation>
        <location evidence="1">Cell membrane</location>
        <topology evidence="1">Multi-pass membrane protein</topology>
    </subcellularLocation>
</comment>
<feature type="transmembrane region" description="Helical" evidence="9">
    <location>
        <begin position="57"/>
        <end position="75"/>
    </location>
</feature>
<evidence type="ECO:0000256" key="5">
    <source>
        <dbReference type="ARBA" id="ARBA00022692"/>
    </source>
</evidence>
<dbReference type="PROSITE" id="PS50850">
    <property type="entry name" value="MFS"/>
    <property type="match status" value="1"/>
</dbReference>
<dbReference type="PANTHER" id="PTHR23501">
    <property type="entry name" value="MAJOR FACILITATOR SUPERFAMILY"/>
    <property type="match status" value="1"/>
</dbReference>
<feature type="transmembrane region" description="Helical" evidence="9">
    <location>
        <begin position="341"/>
        <end position="357"/>
    </location>
</feature>
<proteinExistence type="inferred from homology"/>
<dbReference type="GO" id="GO:0005886">
    <property type="term" value="C:plasma membrane"/>
    <property type="evidence" value="ECO:0007669"/>
    <property type="project" value="UniProtKB-SubCell"/>
</dbReference>
<reference evidence="11 12" key="1">
    <citation type="submission" date="2019-06" db="EMBL/GenBank/DDBJ databases">
        <title>Sequencing the genomes of 1000 actinobacteria strains.</title>
        <authorList>
            <person name="Klenk H.-P."/>
        </authorList>
    </citation>
    <scope>NUCLEOTIDE SEQUENCE [LARGE SCALE GENOMIC DNA]</scope>
    <source>
        <strain evidence="11 12">DSM 102200</strain>
    </source>
</reference>
<feature type="transmembrane region" description="Helical" evidence="9">
    <location>
        <begin position="209"/>
        <end position="228"/>
    </location>
</feature>
<evidence type="ECO:0000256" key="9">
    <source>
        <dbReference type="SAM" id="Phobius"/>
    </source>
</evidence>
<evidence type="ECO:0000256" key="6">
    <source>
        <dbReference type="ARBA" id="ARBA00022989"/>
    </source>
</evidence>
<keyword evidence="3" id="KW-0813">Transport</keyword>
<feature type="transmembrane region" description="Helical" evidence="9">
    <location>
        <begin position="116"/>
        <end position="137"/>
    </location>
</feature>
<keyword evidence="5 9" id="KW-0812">Transmembrane</keyword>
<dbReference type="Pfam" id="PF07690">
    <property type="entry name" value="MFS_1"/>
    <property type="match status" value="1"/>
</dbReference>
<feature type="transmembrane region" description="Helical" evidence="9">
    <location>
        <begin position="149"/>
        <end position="171"/>
    </location>
</feature>
<comment type="similarity">
    <text evidence="2">Belongs to the major facilitator superfamily. TCR/Tet family.</text>
</comment>
<dbReference type="FunFam" id="1.20.1720.10:FF:000004">
    <property type="entry name" value="EmrB/QacA family drug resistance transporter"/>
    <property type="match status" value="1"/>
</dbReference>
<feature type="region of interest" description="Disordered" evidence="8">
    <location>
        <begin position="513"/>
        <end position="536"/>
    </location>
</feature>
<organism evidence="11 12">
    <name type="scientific">Actinoallomurus bryophytorum</name>
    <dbReference type="NCBI Taxonomy" id="1490222"/>
    <lineage>
        <taxon>Bacteria</taxon>
        <taxon>Bacillati</taxon>
        <taxon>Actinomycetota</taxon>
        <taxon>Actinomycetes</taxon>
        <taxon>Streptosporangiales</taxon>
        <taxon>Thermomonosporaceae</taxon>
        <taxon>Actinoallomurus</taxon>
    </lineage>
</organism>
<dbReference type="RefSeq" id="WP_141960650.1">
    <property type="nucleotide sequence ID" value="NZ_VFOZ01000001.1"/>
</dbReference>
<comment type="caution">
    <text evidence="11">The sequence shown here is derived from an EMBL/GenBank/DDBJ whole genome shotgun (WGS) entry which is preliminary data.</text>
</comment>
<dbReference type="SUPFAM" id="SSF103473">
    <property type="entry name" value="MFS general substrate transporter"/>
    <property type="match status" value="1"/>
</dbReference>
<sequence length="536" mass="56824">MVESATAKAPSIGLARWQVRTVLTVLLTGQLLSALDQTIVGTALPTMVGELGKLDDFSLVVTSYLVTSTIATAIYGKLADLYGAKPMYISAIAIFVLGSLLVGFSNNVPEMVTFRAVQGLGAGGLVTLAFTISATVVPPRQIGRVQGMVGGMYALASLIGPLIGGTFTQYVSWRWCFFINVPIGILALVALSLRLKLPAPRREHTVDYSGAFLLVAGIAALLLVMIWGGTEYAWGSPQILGLIALSVVLTVVFVFRESTAREPLVPLRIFRQPSIAIAIAITFLIGVATIGAYFFLPLYLQVVRGDGPTRAGLQLLPLMIAVMIGSGGSGWLMSIVGRAKAVIVLGAAIMSVSLLLFSQLDASTPVWRLWAYEGVMGIGMGMVISKLIIIVQNSADRRDIGTVTAQTAFFRLIGSSIGTAAFGAVLTARMRFWQGRLLTEQAVGRLPHGANAVYTDPASIRRIGSTAPQVHAQVIEVFGRSLQTVFLVAFPIMLVAFALTWFLPDTTLRTGDHAHGAGKAPAQAGGRPDTPENAPS</sequence>